<proteinExistence type="inferred from homology"/>
<gene>
    <name evidence="8" type="primary">dnaJ</name>
    <name evidence="13" type="ordered locus">Acid_7483</name>
</gene>
<dbReference type="PRINTS" id="PR00625">
    <property type="entry name" value="JDOMAIN"/>
</dbReference>
<evidence type="ECO:0000256" key="4">
    <source>
        <dbReference type="ARBA" id="ARBA00022771"/>
    </source>
</evidence>
<dbReference type="SUPFAM" id="SSF57938">
    <property type="entry name" value="DnaJ/Hsp40 cysteine-rich domain"/>
    <property type="match status" value="1"/>
</dbReference>
<dbReference type="GO" id="GO:0051082">
    <property type="term" value="F:unfolded protein binding"/>
    <property type="evidence" value="ECO:0007669"/>
    <property type="project" value="UniProtKB-UniRule"/>
</dbReference>
<keyword evidence="2 8" id="KW-0479">Metal-binding</keyword>
<dbReference type="InParanoid" id="Q01PM9"/>
<keyword evidence="1 8" id="KW-0235">DNA replication</keyword>
<feature type="binding site" evidence="8">
    <location>
        <position position="182"/>
    </location>
    <ligand>
        <name>Zn(2+)</name>
        <dbReference type="ChEBI" id="CHEBI:29105"/>
        <label>1</label>
    </ligand>
</feature>
<keyword evidence="8" id="KW-0963">Cytoplasm</keyword>
<dbReference type="PANTHER" id="PTHR43096">
    <property type="entry name" value="DNAJ HOMOLOG 1, MITOCHONDRIAL-RELATED"/>
    <property type="match status" value="1"/>
</dbReference>
<dbReference type="GO" id="GO:0005524">
    <property type="term" value="F:ATP binding"/>
    <property type="evidence" value="ECO:0007669"/>
    <property type="project" value="InterPro"/>
</dbReference>
<dbReference type="Pfam" id="PF00684">
    <property type="entry name" value="DnaJ_CXXCXGXG"/>
    <property type="match status" value="1"/>
</dbReference>
<accession>Q01PM9</accession>
<name>Q01PM9_SOLUE</name>
<dbReference type="InterPro" id="IPR036410">
    <property type="entry name" value="HSP_DnaJ_Cys-rich_dom_sf"/>
</dbReference>
<dbReference type="PROSITE" id="PS51188">
    <property type="entry name" value="ZF_CR"/>
    <property type="match status" value="1"/>
</dbReference>
<dbReference type="FunFam" id="2.60.260.20:FF:000005">
    <property type="entry name" value="Chaperone protein dnaJ 1, mitochondrial"/>
    <property type="match status" value="1"/>
</dbReference>
<dbReference type="NCBIfam" id="NF008035">
    <property type="entry name" value="PRK10767.1"/>
    <property type="match status" value="1"/>
</dbReference>
<evidence type="ECO:0000256" key="10">
    <source>
        <dbReference type="SAM" id="MobiDB-lite"/>
    </source>
</evidence>
<evidence type="ECO:0000256" key="7">
    <source>
        <dbReference type="ARBA" id="ARBA00023186"/>
    </source>
</evidence>
<evidence type="ECO:0000256" key="3">
    <source>
        <dbReference type="ARBA" id="ARBA00022737"/>
    </source>
</evidence>
<sequence length="396" mass="42887">MATPKHEYYETLGVPRKADAEEIRKAYRKLARKYHPDLNPGDKSSEERFKNVQEAYDILSDPKKRQMYDQFGFYSENGGYPGAGPGGQPGGGPQGAHFDGFDFSDYMSGQGGAAGGRRTQGTSSQGGGGFRDIFSQFFGGGAAAEQAEPERGADLEYVMNIDFWQAIKGTTARVNITRYDVCTTCNGTGSTGSGEVTCPQCKGVGQVTQMAGAMKFNLTCPRCGGAGKLRNACPTCGGDGRVPKTETVEIRIPPGARDGSRLRVAGKGNAGTMGAAPGDLYITTKVEPHQFFHREGDNIEIKAPIAIWEASLGAKIEVPTIDGRTLLKIPQGTVNGQKFRLREKGVLNSRTNQRGDQIVEVQLTTPDPRDEKTRQLLRDLAELHPEDPRAEMWSKV</sequence>
<comment type="cofactor">
    <cofactor evidence="8">
        <name>Zn(2+)</name>
        <dbReference type="ChEBI" id="CHEBI:29105"/>
    </cofactor>
    <text evidence="8">Binds 2 Zn(2+) ions per monomer.</text>
</comment>
<evidence type="ECO:0000259" key="12">
    <source>
        <dbReference type="PROSITE" id="PS51188"/>
    </source>
</evidence>
<dbReference type="PANTHER" id="PTHR43096:SF52">
    <property type="entry name" value="DNAJ HOMOLOG 1, MITOCHONDRIAL-RELATED"/>
    <property type="match status" value="1"/>
</dbReference>
<dbReference type="HAMAP" id="MF_01152">
    <property type="entry name" value="DnaJ"/>
    <property type="match status" value="1"/>
</dbReference>
<feature type="zinc finger region" description="CR-type" evidence="9">
    <location>
        <begin position="169"/>
        <end position="245"/>
    </location>
</feature>
<feature type="binding site" evidence="8">
    <location>
        <position position="185"/>
    </location>
    <ligand>
        <name>Zn(2+)</name>
        <dbReference type="ChEBI" id="CHEBI:29105"/>
        <label>1</label>
    </ligand>
</feature>
<dbReference type="EMBL" id="CP000473">
    <property type="protein sequence ID" value="ABJ88391.1"/>
    <property type="molecule type" value="Genomic_DNA"/>
</dbReference>
<feature type="repeat" description="CXXCXGXG motif" evidence="8">
    <location>
        <begin position="182"/>
        <end position="189"/>
    </location>
</feature>
<comment type="subcellular location">
    <subcellularLocation>
        <location evidence="8">Cytoplasm</location>
    </subcellularLocation>
</comment>
<dbReference type="GO" id="GO:0005737">
    <property type="term" value="C:cytoplasm"/>
    <property type="evidence" value="ECO:0007669"/>
    <property type="project" value="UniProtKB-SubCell"/>
</dbReference>
<dbReference type="SUPFAM" id="SSF49493">
    <property type="entry name" value="HSP40/DnaJ peptide-binding domain"/>
    <property type="match status" value="2"/>
</dbReference>
<dbReference type="OrthoDB" id="9779889at2"/>
<dbReference type="KEGG" id="sus:Acid_7483"/>
<feature type="compositionally biased region" description="Gly residues" evidence="10">
    <location>
        <begin position="79"/>
        <end position="94"/>
    </location>
</feature>
<feature type="binding site" evidence="8">
    <location>
        <position position="223"/>
    </location>
    <ligand>
        <name>Zn(2+)</name>
        <dbReference type="ChEBI" id="CHEBI:29105"/>
        <label>2</label>
    </ligand>
</feature>
<dbReference type="Gene3D" id="2.10.230.10">
    <property type="entry name" value="Heat shock protein DnaJ, cysteine-rich domain"/>
    <property type="match status" value="1"/>
</dbReference>
<comment type="subunit">
    <text evidence="8">Homodimer.</text>
</comment>
<evidence type="ECO:0000256" key="8">
    <source>
        <dbReference type="HAMAP-Rule" id="MF_01152"/>
    </source>
</evidence>
<comment type="domain">
    <text evidence="8">The J domain is necessary and sufficient to stimulate DnaK ATPase activity. Zinc center 1 plays an important role in the autonomous, DnaK-independent chaperone activity of DnaJ. Zinc center 2 is essential for interaction with DnaK and for DnaJ activity.</text>
</comment>
<keyword evidence="4 8" id="KW-0863">Zinc-finger</keyword>
<evidence type="ECO:0000256" key="1">
    <source>
        <dbReference type="ARBA" id="ARBA00022705"/>
    </source>
</evidence>
<dbReference type="Gene3D" id="2.60.260.20">
    <property type="entry name" value="Urease metallochaperone UreE, N-terminal domain"/>
    <property type="match status" value="2"/>
</dbReference>
<feature type="binding site" evidence="8">
    <location>
        <position position="233"/>
    </location>
    <ligand>
        <name>Zn(2+)</name>
        <dbReference type="ChEBI" id="CHEBI:29105"/>
        <label>1</label>
    </ligand>
</feature>
<feature type="repeat" description="CXXCXGXG motif" evidence="8">
    <location>
        <begin position="220"/>
        <end position="227"/>
    </location>
</feature>
<dbReference type="eggNOG" id="COG0484">
    <property type="taxonomic scope" value="Bacteria"/>
</dbReference>
<keyword evidence="6 8" id="KW-0346">Stress response</keyword>
<dbReference type="Gene3D" id="1.10.287.110">
    <property type="entry name" value="DnaJ domain"/>
    <property type="match status" value="1"/>
</dbReference>
<dbReference type="PROSITE" id="PS00636">
    <property type="entry name" value="DNAJ_1"/>
    <property type="match status" value="1"/>
</dbReference>
<dbReference type="GO" id="GO:0008270">
    <property type="term" value="F:zinc ion binding"/>
    <property type="evidence" value="ECO:0007669"/>
    <property type="project" value="UniProtKB-UniRule"/>
</dbReference>
<dbReference type="SMART" id="SM00271">
    <property type="entry name" value="DnaJ"/>
    <property type="match status" value="1"/>
</dbReference>
<dbReference type="CDD" id="cd06257">
    <property type="entry name" value="DnaJ"/>
    <property type="match status" value="1"/>
</dbReference>
<keyword evidence="7 8" id="KW-0143">Chaperone</keyword>
<feature type="domain" description="CR-type" evidence="12">
    <location>
        <begin position="169"/>
        <end position="245"/>
    </location>
</feature>
<feature type="binding site" evidence="8">
    <location>
        <position position="220"/>
    </location>
    <ligand>
        <name>Zn(2+)</name>
        <dbReference type="ChEBI" id="CHEBI:29105"/>
        <label>2</label>
    </ligand>
</feature>
<dbReference type="InterPro" id="IPR002939">
    <property type="entry name" value="DnaJ_C"/>
</dbReference>
<feature type="binding site" evidence="8">
    <location>
        <position position="201"/>
    </location>
    <ligand>
        <name>Zn(2+)</name>
        <dbReference type="ChEBI" id="CHEBI:29105"/>
        <label>2</label>
    </ligand>
</feature>
<keyword evidence="3 8" id="KW-0677">Repeat</keyword>
<feature type="repeat" description="CXXCXGXG motif" evidence="8">
    <location>
        <begin position="233"/>
        <end position="240"/>
    </location>
</feature>
<evidence type="ECO:0000256" key="6">
    <source>
        <dbReference type="ARBA" id="ARBA00023016"/>
    </source>
</evidence>
<dbReference type="HOGENOM" id="CLU_017633_0_7_0"/>
<organism evidence="13">
    <name type="scientific">Solibacter usitatus (strain Ellin6076)</name>
    <dbReference type="NCBI Taxonomy" id="234267"/>
    <lineage>
        <taxon>Bacteria</taxon>
        <taxon>Pseudomonadati</taxon>
        <taxon>Acidobacteriota</taxon>
        <taxon>Terriglobia</taxon>
        <taxon>Bryobacterales</taxon>
        <taxon>Solibacteraceae</taxon>
        <taxon>Candidatus Solibacter</taxon>
    </lineage>
</organism>
<dbReference type="InterPro" id="IPR036869">
    <property type="entry name" value="J_dom_sf"/>
</dbReference>
<feature type="domain" description="J" evidence="11">
    <location>
        <begin position="7"/>
        <end position="72"/>
    </location>
</feature>
<dbReference type="InterPro" id="IPR008971">
    <property type="entry name" value="HSP40/DnaJ_pept-bd"/>
</dbReference>
<evidence type="ECO:0000256" key="5">
    <source>
        <dbReference type="ARBA" id="ARBA00022833"/>
    </source>
</evidence>
<dbReference type="InterPro" id="IPR018253">
    <property type="entry name" value="DnaJ_domain_CS"/>
</dbReference>
<evidence type="ECO:0000256" key="2">
    <source>
        <dbReference type="ARBA" id="ARBA00022723"/>
    </source>
</evidence>
<dbReference type="NCBIfam" id="TIGR02349">
    <property type="entry name" value="DnaJ_bact"/>
    <property type="match status" value="1"/>
</dbReference>
<dbReference type="AlphaFoldDB" id="Q01PM9"/>
<comment type="function">
    <text evidence="8">Participates actively in the response to hyperosmotic and heat shock by preventing the aggregation of stress-denatured proteins and by disaggregating proteins, also in an autonomous, DnaK-independent fashion. Unfolded proteins bind initially to DnaJ; upon interaction with the DnaJ-bound protein, DnaK hydrolyzes its bound ATP, resulting in the formation of a stable complex. GrpE releases ADP from DnaK; ATP binding to DnaK triggers the release of the substrate protein, thus completing the reaction cycle. Several rounds of ATP-dependent interactions between DnaJ, DnaK and GrpE are required for fully efficient folding. Also involved, together with DnaK and GrpE, in the DNA replication of plasmids through activation of initiation proteins.</text>
</comment>
<dbReference type="STRING" id="234267.Acid_7483"/>
<comment type="similarity">
    <text evidence="8">Belongs to the DnaJ family.</text>
</comment>
<dbReference type="Pfam" id="PF01556">
    <property type="entry name" value="DnaJ_C"/>
    <property type="match status" value="1"/>
</dbReference>
<dbReference type="CDD" id="cd10747">
    <property type="entry name" value="DnaJ_C"/>
    <property type="match status" value="1"/>
</dbReference>
<dbReference type="InterPro" id="IPR012724">
    <property type="entry name" value="DnaJ"/>
</dbReference>
<evidence type="ECO:0000259" key="11">
    <source>
        <dbReference type="PROSITE" id="PS50076"/>
    </source>
</evidence>
<feature type="binding site" evidence="8">
    <location>
        <position position="198"/>
    </location>
    <ligand>
        <name>Zn(2+)</name>
        <dbReference type="ChEBI" id="CHEBI:29105"/>
        <label>2</label>
    </ligand>
</feature>
<dbReference type="CDD" id="cd10719">
    <property type="entry name" value="DnaJ_zf"/>
    <property type="match status" value="1"/>
</dbReference>
<dbReference type="GO" id="GO:0009408">
    <property type="term" value="P:response to heat"/>
    <property type="evidence" value="ECO:0007669"/>
    <property type="project" value="InterPro"/>
</dbReference>
<dbReference type="Pfam" id="PF00226">
    <property type="entry name" value="DnaJ"/>
    <property type="match status" value="1"/>
</dbReference>
<feature type="region of interest" description="Disordered" evidence="10">
    <location>
        <begin position="79"/>
        <end position="102"/>
    </location>
</feature>
<keyword evidence="5 8" id="KW-0862">Zinc</keyword>
<evidence type="ECO:0000313" key="13">
    <source>
        <dbReference type="EMBL" id="ABJ88391.1"/>
    </source>
</evidence>
<protein>
    <recommendedName>
        <fullName evidence="8">Chaperone protein DnaJ</fullName>
    </recommendedName>
</protein>
<dbReference type="GO" id="GO:0006260">
    <property type="term" value="P:DNA replication"/>
    <property type="evidence" value="ECO:0007669"/>
    <property type="project" value="UniProtKB-KW"/>
</dbReference>
<dbReference type="GO" id="GO:0031072">
    <property type="term" value="F:heat shock protein binding"/>
    <property type="evidence" value="ECO:0007669"/>
    <property type="project" value="InterPro"/>
</dbReference>
<dbReference type="PROSITE" id="PS50076">
    <property type="entry name" value="DNAJ_2"/>
    <property type="match status" value="1"/>
</dbReference>
<dbReference type="SUPFAM" id="SSF46565">
    <property type="entry name" value="Chaperone J-domain"/>
    <property type="match status" value="1"/>
</dbReference>
<feature type="repeat" description="CXXCXGXG motif" evidence="8">
    <location>
        <begin position="198"/>
        <end position="205"/>
    </location>
</feature>
<feature type="binding site" evidence="8">
    <location>
        <position position="236"/>
    </location>
    <ligand>
        <name>Zn(2+)</name>
        <dbReference type="ChEBI" id="CHEBI:29105"/>
        <label>1</label>
    </ligand>
</feature>
<evidence type="ECO:0000256" key="9">
    <source>
        <dbReference type="PROSITE-ProRule" id="PRU00546"/>
    </source>
</evidence>
<dbReference type="GO" id="GO:0042026">
    <property type="term" value="P:protein refolding"/>
    <property type="evidence" value="ECO:0007669"/>
    <property type="project" value="TreeGrafter"/>
</dbReference>
<dbReference type="InterPro" id="IPR001305">
    <property type="entry name" value="HSP_DnaJ_Cys-rich_dom"/>
</dbReference>
<dbReference type="InterPro" id="IPR001623">
    <property type="entry name" value="DnaJ_domain"/>
</dbReference>
<reference evidence="13" key="1">
    <citation type="submission" date="2006-10" db="EMBL/GenBank/DDBJ databases">
        <title>Complete sequence of Solibacter usitatus Ellin6076.</title>
        <authorList>
            <consortium name="US DOE Joint Genome Institute"/>
            <person name="Copeland A."/>
            <person name="Lucas S."/>
            <person name="Lapidus A."/>
            <person name="Barry K."/>
            <person name="Detter J.C."/>
            <person name="Glavina del Rio T."/>
            <person name="Hammon N."/>
            <person name="Israni S."/>
            <person name="Dalin E."/>
            <person name="Tice H."/>
            <person name="Pitluck S."/>
            <person name="Thompson L.S."/>
            <person name="Brettin T."/>
            <person name="Bruce D."/>
            <person name="Han C."/>
            <person name="Tapia R."/>
            <person name="Gilna P."/>
            <person name="Schmutz J."/>
            <person name="Larimer F."/>
            <person name="Land M."/>
            <person name="Hauser L."/>
            <person name="Kyrpides N."/>
            <person name="Mikhailova N."/>
            <person name="Janssen P.H."/>
            <person name="Kuske C.R."/>
            <person name="Richardson P."/>
        </authorList>
    </citation>
    <scope>NUCLEOTIDE SEQUENCE</scope>
    <source>
        <strain evidence="13">Ellin6076</strain>
    </source>
</reference>